<accession>A0A6D2J5Z5</accession>
<evidence type="ECO:0000313" key="2">
    <source>
        <dbReference type="Proteomes" id="UP000467841"/>
    </source>
</evidence>
<gene>
    <name evidence="1" type="ORF">MERR_LOCUS22225</name>
</gene>
<proteinExistence type="predicted"/>
<protein>
    <submittedName>
        <fullName evidence="1">Uncharacterized protein</fullName>
    </submittedName>
</protein>
<dbReference type="Proteomes" id="UP000467841">
    <property type="component" value="Unassembled WGS sequence"/>
</dbReference>
<keyword evidence="2" id="KW-1185">Reference proteome</keyword>
<evidence type="ECO:0000313" key="1">
    <source>
        <dbReference type="EMBL" id="CAA7034990.1"/>
    </source>
</evidence>
<dbReference type="EMBL" id="CACVBM020001151">
    <property type="protein sequence ID" value="CAA7034990.1"/>
    <property type="molecule type" value="Genomic_DNA"/>
</dbReference>
<reference evidence="1" key="1">
    <citation type="submission" date="2020-01" db="EMBL/GenBank/DDBJ databases">
        <authorList>
            <person name="Mishra B."/>
        </authorList>
    </citation>
    <scope>NUCLEOTIDE SEQUENCE [LARGE SCALE GENOMIC DNA]</scope>
</reference>
<name>A0A6D2J5Z5_9BRAS</name>
<sequence>MGGEIWRLSEELRRDAILGVCGESNGCLAEFKGGVGGCINVNKSPSYTDLSRFRDATIISSPLFHRSNQFLIVLLNPVHFVRQKSKDFYAVLWNLLDSIQFDSWFCQQDWHELERKTSVAVALSDYWSIL</sequence>
<organism evidence="1 2">
    <name type="scientific">Microthlaspi erraticum</name>
    <dbReference type="NCBI Taxonomy" id="1685480"/>
    <lineage>
        <taxon>Eukaryota</taxon>
        <taxon>Viridiplantae</taxon>
        <taxon>Streptophyta</taxon>
        <taxon>Embryophyta</taxon>
        <taxon>Tracheophyta</taxon>
        <taxon>Spermatophyta</taxon>
        <taxon>Magnoliopsida</taxon>
        <taxon>eudicotyledons</taxon>
        <taxon>Gunneridae</taxon>
        <taxon>Pentapetalae</taxon>
        <taxon>rosids</taxon>
        <taxon>malvids</taxon>
        <taxon>Brassicales</taxon>
        <taxon>Brassicaceae</taxon>
        <taxon>Coluteocarpeae</taxon>
        <taxon>Microthlaspi</taxon>
    </lineage>
</organism>
<comment type="caution">
    <text evidence="1">The sequence shown here is derived from an EMBL/GenBank/DDBJ whole genome shotgun (WGS) entry which is preliminary data.</text>
</comment>
<dbReference type="AlphaFoldDB" id="A0A6D2J5Z5"/>